<keyword evidence="3" id="KW-0548">Nucleotidyltransferase</keyword>
<dbReference type="Gene3D" id="3.10.10.10">
    <property type="entry name" value="HIV Type 1 Reverse Transcriptase, subunit A, domain 1"/>
    <property type="match status" value="1"/>
</dbReference>
<dbReference type="PANTHER" id="PTHR37984:SF5">
    <property type="entry name" value="PROTEIN NYNRIN-LIKE"/>
    <property type="match status" value="1"/>
</dbReference>
<reference evidence="10 11" key="1">
    <citation type="journal article" date="2017" name="PLoS Biol.">
        <title>The sea cucumber genome provides insights into morphological evolution and visceral regeneration.</title>
        <authorList>
            <person name="Zhang X."/>
            <person name="Sun L."/>
            <person name="Yuan J."/>
            <person name="Sun Y."/>
            <person name="Gao Y."/>
            <person name="Zhang L."/>
            <person name="Li S."/>
            <person name="Dai H."/>
            <person name="Hamel J.F."/>
            <person name="Liu C."/>
            <person name="Yu Y."/>
            <person name="Liu S."/>
            <person name="Lin W."/>
            <person name="Guo K."/>
            <person name="Jin S."/>
            <person name="Xu P."/>
            <person name="Storey K.B."/>
            <person name="Huan P."/>
            <person name="Zhang T."/>
            <person name="Zhou Y."/>
            <person name="Zhang J."/>
            <person name="Lin C."/>
            <person name="Li X."/>
            <person name="Xing L."/>
            <person name="Huo D."/>
            <person name="Sun M."/>
            <person name="Wang L."/>
            <person name="Mercier A."/>
            <person name="Li F."/>
            <person name="Yang H."/>
            <person name="Xiang J."/>
        </authorList>
    </citation>
    <scope>NUCLEOTIDE SEQUENCE [LARGE SCALE GENOMIC DNA]</scope>
    <source>
        <strain evidence="10">Shaxun</strain>
        <tissue evidence="10">Muscle</tissue>
    </source>
</reference>
<evidence type="ECO:0000256" key="1">
    <source>
        <dbReference type="ARBA" id="ARBA00022670"/>
    </source>
</evidence>
<dbReference type="EMBL" id="MRZV01000096">
    <property type="protein sequence ID" value="PIK59004.1"/>
    <property type="molecule type" value="Genomic_DNA"/>
</dbReference>
<dbReference type="PROSITE" id="PS50878">
    <property type="entry name" value="RT_POL"/>
    <property type="match status" value="1"/>
</dbReference>
<evidence type="ECO:0000256" key="8">
    <source>
        <dbReference type="ARBA" id="ARBA00023268"/>
    </source>
</evidence>
<dbReference type="GO" id="GO:0004519">
    <property type="term" value="F:endonuclease activity"/>
    <property type="evidence" value="ECO:0007669"/>
    <property type="project" value="UniProtKB-KW"/>
</dbReference>
<evidence type="ECO:0000256" key="7">
    <source>
        <dbReference type="ARBA" id="ARBA00022918"/>
    </source>
</evidence>
<keyword evidence="1" id="KW-0645">Protease</keyword>
<dbReference type="Proteomes" id="UP000230750">
    <property type="component" value="Unassembled WGS sequence"/>
</dbReference>
<evidence type="ECO:0000256" key="6">
    <source>
        <dbReference type="ARBA" id="ARBA00022801"/>
    </source>
</evidence>
<keyword evidence="11" id="KW-1185">Reference proteome</keyword>
<dbReference type="InterPro" id="IPR043502">
    <property type="entry name" value="DNA/RNA_pol_sf"/>
</dbReference>
<dbReference type="Pfam" id="PF00078">
    <property type="entry name" value="RVT_1"/>
    <property type="match status" value="1"/>
</dbReference>
<comment type="caution">
    <text evidence="10">The sequence shown here is derived from an EMBL/GenBank/DDBJ whole genome shotgun (WGS) entry which is preliminary data.</text>
</comment>
<dbReference type="FunFam" id="3.30.70.270:FF:000020">
    <property type="entry name" value="Transposon Tf2-6 polyprotein-like Protein"/>
    <property type="match status" value="1"/>
</dbReference>
<dbReference type="GO" id="GO:0006508">
    <property type="term" value="P:proteolysis"/>
    <property type="evidence" value="ECO:0007669"/>
    <property type="project" value="UniProtKB-KW"/>
</dbReference>
<dbReference type="InterPro" id="IPR050951">
    <property type="entry name" value="Retrovirus_Pol_polyprotein"/>
</dbReference>
<dbReference type="GO" id="GO:0008233">
    <property type="term" value="F:peptidase activity"/>
    <property type="evidence" value="ECO:0007669"/>
    <property type="project" value="UniProtKB-KW"/>
</dbReference>
<dbReference type="SUPFAM" id="SSF56672">
    <property type="entry name" value="DNA/RNA polymerases"/>
    <property type="match status" value="1"/>
</dbReference>
<dbReference type="FunFam" id="3.10.20.370:FF:000001">
    <property type="entry name" value="Retrovirus-related Pol polyprotein from transposon 17.6-like protein"/>
    <property type="match status" value="1"/>
</dbReference>
<evidence type="ECO:0000313" key="11">
    <source>
        <dbReference type="Proteomes" id="UP000230750"/>
    </source>
</evidence>
<accession>A0A2G8LFI6</accession>
<keyword evidence="5" id="KW-0255">Endonuclease</keyword>
<dbReference type="Pfam" id="PF17919">
    <property type="entry name" value="RT_RNaseH_2"/>
    <property type="match status" value="1"/>
</dbReference>
<gene>
    <name evidence="10" type="ORF">BSL78_04104</name>
</gene>
<feature type="domain" description="Reverse transcriptase" evidence="9">
    <location>
        <begin position="153"/>
        <end position="332"/>
    </location>
</feature>
<dbReference type="InterPro" id="IPR000477">
    <property type="entry name" value="RT_dom"/>
</dbReference>
<evidence type="ECO:0000256" key="4">
    <source>
        <dbReference type="ARBA" id="ARBA00022722"/>
    </source>
</evidence>
<protein>
    <submittedName>
        <fullName evidence="10">Putative thy-1 membrane glycoprotein isoform X1</fullName>
    </submittedName>
</protein>
<dbReference type="AlphaFoldDB" id="A0A2G8LFI6"/>
<dbReference type="FunFam" id="3.10.10.10:FF:000007">
    <property type="entry name" value="Retrovirus-related Pol polyprotein from transposon 17.6-like Protein"/>
    <property type="match status" value="1"/>
</dbReference>
<keyword evidence="2" id="KW-0808">Transferase</keyword>
<keyword evidence="4" id="KW-0540">Nuclease</keyword>
<dbReference type="InterPro" id="IPR041577">
    <property type="entry name" value="RT_RNaseH_2"/>
</dbReference>
<evidence type="ECO:0000259" key="9">
    <source>
        <dbReference type="PROSITE" id="PS50878"/>
    </source>
</evidence>
<name>A0A2G8LFI6_STIJA</name>
<proteinExistence type="predicted"/>
<dbReference type="PANTHER" id="PTHR37984">
    <property type="entry name" value="PROTEIN CBG26694"/>
    <property type="match status" value="1"/>
</dbReference>
<dbReference type="CDD" id="cd01647">
    <property type="entry name" value="RT_LTR"/>
    <property type="match status" value="1"/>
</dbReference>
<evidence type="ECO:0000313" key="10">
    <source>
        <dbReference type="EMBL" id="PIK59004.1"/>
    </source>
</evidence>
<dbReference type="GO" id="GO:0003964">
    <property type="term" value="F:RNA-directed DNA polymerase activity"/>
    <property type="evidence" value="ECO:0007669"/>
    <property type="project" value="UniProtKB-KW"/>
</dbReference>
<dbReference type="CDD" id="cd09274">
    <property type="entry name" value="RNase_HI_RT_Ty3"/>
    <property type="match status" value="1"/>
</dbReference>
<dbReference type="Gene3D" id="3.30.70.270">
    <property type="match status" value="2"/>
</dbReference>
<evidence type="ECO:0000256" key="5">
    <source>
        <dbReference type="ARBA" id="ARBA00022759"/>
    </source>
</evidence>
<evidence type="ECO:0000256" key="2">
    <source>
        <dbReference type="ARBA" id="ARBA00022679"/>
    </source>
</evidence>
<sequence>MNGVEPKVQQIFKAMEEDCNFAGKDGQVGFVRPAVHNYVVIPARSELIITGKCRQLGKGKSYIAMIEPMEQRNLPRNVKIAKSLAEVKDGNIPVRVMNANPYEVKLHGSMKLGKLFKIENQDIDTTSHTDLEFIDEDTVEMYQEVKQHIRDMLEHGVIKESHSPWAAPIVIVKKKDGSLRFCVDYRKLNAKTRKDAHPLPRIEEALDALNNAQYFSTLDLASGYWQIAMHPSDEEKTAFTTPMGLYEFTRMPFGLTNAPATFQRYMESCLGDLHYETLLIYIDDIIVFSRNFETHLQRLDEVFQRLEKHGLKIKPSKCHLFQEEIGYLGHVVSSKGIATDPEKTAVVEKWEAPRNAKEVRSFLGLAGYYRRFIKGFSKIAGPLYDLVGATTKKSGKEVTPKQNSFQWLSKQQEAFEKLKKSLTTAPVLSYPDYTKPFIVHTDASAQGLGAVLSQVSDGQEKVIAFASRTLRPAEKNDSNYSAFKLELLALTWAVTEKFRDYLYGSQFTVYTDHNPLVYLKKAHLNTTEMRWTARLSSYNFNIVYRPGKDNGNADALSRKETRQKDRIR</sequence>
<keyword evidence="6" id="KW-0378">Hydrolase</keyword>
<keyword evidence="7" id="KW-0695">RNA-directed DNA polymerase</keyword>
<dbReference type="InterPro" id="IPR043128">
    <property type="entry name" value="Rev_trsase/Diguanyl_cyclase"/>
</dbReference>
<organism evidence="10 11">
    <name type="scientific">Stichopus japonicus</name>
    <name type="common">Sea cucumber</name>
    <dbReference type="NCBI Taxonomy" id="307972"/>
    <lineage>
        <taxon>Eukaryota</taxon>
        <taxon>Metazoa</taxon>
        <taxon>Echinodermata</taxon>
        <taxon>Eleutherozoa</taxon>
        <taxon>Echinozoa</taxon>
        <taxon>Holothuroidea</taxon>
        <taxon>Aspidochirotacea</taxon>
        <taxon>Aspidochirotida</taxon>
        <taxon>Stichopodidae</taxon>
        <taxon>Apostichopus</taxon>
    </lineage>
</organism>
<evidence type="ECO:0000256" key="3">
    <source>
        <dbReference type="ARBA" id="ARBA00022695"/>
    </source>
</evidence>
<dbReference type="OrthoDB" id="6761011at2759"/>
<keyword evidence="8" id="KW-0511">Multifunctional enzyme</keyword>